<dbReference type="InParanoid" id="A0A1Z5JHG4"/>
<evidence type="ECO:0008006" key="4">
    <source>
        <dbReference type="Google" id="ProtNLM"/>
    </source>
</evidence>
<dbReference type="InterPro" id="IPR008984">
    <property type="entry name" value="SMAD_FHA_dom_sf"/>
</dbReference>
<feature type="region of interest" description="Disordered" evidence="1">
    <location>
        <begin position="329"/>
        <end position="427"/>
    </location>
</feature>
<dbReference type="OrthoDB" id="5954824at2759"/>
<organism evidence="2 3">
    <name type="scientific">Fistulifera solaris</name>
    <name type="common">Oleaginous diatom</name>
    <dbReference type="NCBI Taxonomy" id="1519565"/>
    <lineage>
        <taxon>Eukaryota</taxon>
        <taxon>Sar</taxon>
        <taxon>Stramenopiles</taxon>
        <taxon>Ochrophyta</taxon>
        <taxon>Bacillariophyta</taxon>
        <taxon>Bacillariophyceae</taxon>
        <taxon>Bacillariophycidae</taxon>
        <taxon>Naviculales</taxon>
        <taxon>Naviculaceae</taxon>
        <taxon>Fistulifera</taxon>
    </lineage>
</organism>
<accession>A0A1Z5JHG4</accession>
<dbReference type="SUPFAM" id="SSF49879">
    <property type="entry name" value="SMAD/FHA domain"/>
    <property type="match status" value="1"/>
</dbReference>
<evidence type="ECO:0000256" key="1">
    <source>
        <dbReference type="SAM" id="MobiDB-lite"/>
    </source>
</evidence>
<reference evidence="2 3" key="1">
    <citation type="journal article" date="2015" name="Plant Cell">
        <title>Oil accumulation by the oleaginous diatom Fistulifera solaris as revealed by the genome and transcriptome.</title>
        <authorList>
            <person name="Tanaka T."/>
            <person name="Maeda Y."/>
            <person name="Veluchamy A."/>
            <person name="Tanaka M."/>
            <person name="Abida H."/>
            <person name="Marechal E."/>
            <person name="Bowler C."/>
            <person name="Muto M."/>
            <person name="Sunaga Y."/>
            <person name="Tanaka M."/>
            <person name="Yoshino T."/>
            <person name="Taniguchi T."/>
            <person name="Fukuda Y."/>
            <person name="Nemoto M."/>
            <person name="Matsumoto M."/>
            <person name="Wong P.S."/>
            <person name="Aburatani S."/>
            <person name="Fujibuchi W."/>
        </authorList>
    </citation>
    <scope>NUCLEOTIDE SEQUENCE [LARGE SCALE GENOMIC DNA]</scope>
    <source>
        <strain evidence="2 3">JPCC DA0580</strain>
    </source>
</reference>
<proteinExistence type="predicted"/>
<dbReference type="Proteomes" id="UP000198406">
    <property type="component" value="Unassembled WGS sequence"/>
</dbReference>
<evidence type="ECO:0000313" key="3">
    <source>
        <dbReference type="Proteomes" id="UP000198406"/>
    </source>
</evidence>
<feature type="compositionally biased region" description="Basic and acidic residues" evidence="1">
    <location>
        <begin position="357"/>
        <end position="370"/>
    </location>
</feature>
<sequence>MTEDTTKKRTLGGSTAVDAYCLIDGFLVREDDDDSNSERVTIPVTRLPAIFGRDHEAAEPNHFFGIGTLKLFSREHFRIDYWSKGGRWGQTSSSEAFQWDNSLESSELINPENIDLDKPFFTITCLGKNGLFVQGRKVEKDQSIVIKDRTAVKASSLCFYFLRPLHPEYRAISIPSNAKPILMDNCDGDSADSPPSKKRRGFSGLQAELDLLSTDELLEQFNTAIATNVWERKHQFVGSTISVRAVMAAAQSPELHGLAAKSGDLERAEVMDWIAASERFAKWSQQMLTKLEAKSYQASITNAMVKVGFTRTAEKGRYIKWRLPQQLQPLENGTESVNPSTKTTRTNKTVSDNDSVEDNRSADEKDDDRQLNVSNDGTLVNETDVGHTGRENSTEEDDKFNGEVGEVEENKAESTSTANLSRLETSS</sequence>
<feature type="compositionally biased region" description="Polar residues" evidence="1">
    <location>
        <begin position="413"/>
        <end position="427"/>
    </location>
</feature>
<dbReference type="EMBL" id="BDSP01000065">
    <property type="protein sequence ID" value="GAX13445.1"/>
    <property type="molecule type" value="Genomic_DNA"/>
</dbReference>
<feature type="compositionally biased region" description="Polar residues" evidence="1">
    <location>
        <begin position="371"/>
        <end position="381"/>
    </location>
</feature>
<name>A0A1Z5JHG4_FISSO</name>
<protein>
    <recommendedName>
        <fullName evidence="4">FHA domain-containing protein</fullName>
    </recommendedName>
</protein>
<evidence type="ECO:0000313" key="2">
    <source>
        <dbReference type="EMBL" id="GAX13445.1"/>
    </source>
</evidence>
<comment type="caution">
    <text evidence="2">The sequence shown here is derived from an EMBL/GenBank/DDBJ whole genome shotgun (WGS) entry which is preliminary data.</text>
</comment>
<feature type="compositionally biased region" description="Polar residues" evidence="1">
    <location>
        <begin position="329"/>
        <end position="353"/>
    </location>
</feature>
<dbReference type="AlphaFoldDB" id="A0A1Z5JHG4"/>
<feature type="compositionally biased region" description="Basic and acidic residues" evidence="1">
    <location>
        <begin position="384"/>
        <end position="393"/>
    </location>
</feature>
<keyword evidence="3" id="KW-1185">Reference proteome</keyword>
<gene>
    <name evidence="2" type="ORF">FisN_34Lh049</name>
</gene>